<keyword evidence="5 8" id="KW-0328">Glycosyltransferase</keyword>
<name>A0A1M5S924_9FLAO</name>
<evidence type="ECO:0000313" key="11">
    <source>
        <dbReference type="EMBL" id="SHH34984.1"/>
    </source>
</evidence>
<sequence length="472" mass="53461">MKVIHVSAECYPAAKVGGLADVVGALPKYQTNLDYESAVIMPYYDNKYAKSSKYITDFKCNVDLAENSYKAVVYKVENSFEDLGFHLYQVKIKGLLDRENVYGYGDDTERFIAFQKVVLDWILQFIKAPEVIHCHDHHTGLIPFMLTQCTKYKSMRGIPTVFTIHNAEYQGEFSFEKLSYLPEYDLEYSGILEWDYAINPMAAAIKACWRYTTVSPNYMNELPHASTGLDWLFDTEREKSVGILNGIDADVWNSSTDTMIAKNYSVTTVEAGKKANKLALCEKFGLNPDKPLVAFIGRLVYQKGADIMAGIFDRALDANDINGLVLGSGDPHAEFLLNELKEKYPGRYNTFIGYDEELSHLIYAGADFLIMPSRFEPCGLNQLYALRYGTIPVVRTTGGLKDTVKDIGEKGGFGIRHEHVTVDDVALAITRANKLYNDTDEFKRIRKEIMKIDNSWENSAKEYIELYNLIAK</sequence>
<dbReference type="UniPathway" id="UPA00164"/>
<protein>
    <recommendedName>
        <fullName evidence="8">Glycogen synthase</fullName>
        <ecNumber evidence="8">2.4.1.21</ecNumber>
    </recommendedName>
    <alternativeName>
        <fullName evidence="8">Starch [bacterial glycogen] synthase</fullName>
    </alternativeName>
</protein>
<gene>
    <name evidence="8" type="primary">glgA</name>
    <name evidence="11" type="ORF">SAMN05444281_0190</name>
</gene>
<feature type="domain" description="Glycosyl transferase family 1" evidence="9">
    <location>
        <begin position="282"/>
        <end position="431"/>
    </location>
</feature>
<dbReference type="HAMAP" id="MF_00484">
    <property type="entry name" value="Glycogen_synth"/>
    <property type="match status" value="1"/>
</dbReference>
<dbReference type="Gene3D" id="3.40.50.2000">
    <property type="entry name" value="Glycogen Phosphorylase B"/>
    <property type="match status" value="2"/>
</dbReference>
<feature type="binding site" evidence="8">
    <location>
        <position position="15"/>
    </location>
    <ligand>
        <name>ADP-alpha-D-glucose</name>
        <dbReference type="ChEBI" id="CHEBI:57498"/>
    </ligand>
</feature>
<dbReference type="OrthoDB" id="9808590at2"/>
<dbReference type="InterPro" id="IPR001296">
    <property type="entry name" value="Glyco_trans_1"/>
</dbReference>
<evidence type="ECO:0000259" key="10">
    <source>
        <dbReference type="Pfam" id="PF08323"/>
    </source>
</evidence>
<dbReference type="PANTHER" id="PTHR45825:SF11">
    <property type="entry name" value="ALPHA AMYLASE DOMAIN-CONTAINING PROTEIN"/>
    <property type="match status" value="1"/>
</dbReference>
<keyword evidence="6 8" id="KW-0808">Transferase</keyword>
<dbReference type="PANTHER" id="PTHR45825">
    <property type="entry name" value="GRANULE-BOUND STARCH SYNTHASE 1, CHLOROPLASTIC/AMYLOPLASTIC"/>
    <property type="match status" value="1"/>
</dbReference>
<dbReference type="GO" id="GO:0004373">
    <property type="term" value="F:alpha-1,4-glucan glucosyltransferase (UDP-glucose donor) activity"/>
    <property type="evidence" value="ECO:0007669"/>
    <property type="project" value="InterPro"/>
</dbReference>
<dbReference type="CDD" id="cd03791">
    <property type="entry name" value="GT5_Glycogen_synthase_DULL1-like"/>
    <property type="match status" value="1"/>
</dbReference>
<evidence type="ECO:0000313" key="12">
    <source>
        <dbReference type="Proteomes" id="UP000184109"/>
    </source>
</evidence>
<proteinExistence type="inferred from homology"/>
<evidence type="ECO:0000259" key="9">
    <source>
        <dbReference type="Pfam" id="PF00534"/>
    </source>
</evidence>
<reference evidence="12" key="1">
    <citation type="submission" date="2016-11" db="EMBL/GenBank/DDBJ databases">
        <authorList>
            <person name="Varghese N."/>
            <person name="Submissions S."/>
        </authorList>
    </citation>
    <scope>NUCLEOTIDE SEQUENCE [LARGE SCALE GENOMIC DNA]</scope>
    <source>
        <strain evidence="12">DSM 100572</strain>
    </source>
</reference>
<dbReference type="Proteomes" id="UP000184109">
    <property type="component" value="Unassembled WGS sequence"/>
</dbReference>
<dbReference type="InterPro" id="IPR011835">
    <property type="entry name" value="GS/SS"/>
</dbReference>
<dbReference type="GO" id="GO:0005978">
    <property type="term" value="P:glycogen biosynthetic process"/>
    <property type="evidence" value="ECO:0007669"/>
    <property type="project" value="UniProtKB-UniRule"/>
</dbReference>
<evidence type="ECO:0000256" key="3">
    <source>
        <dbReference type="ARBA" id="ARBA00004964"/>
    </source>
</evidence>
<dbReference type="AlphaFoldDB" id="A0A1M5S924"/>
<comment type="pathway">
    <text evidence="3 8">Glycan biosynthesis; glycogen biosynthesis.</text>
</comment>
<dbReference type="EMBL" id="FQXQ01000001">
    <property type="protein sequence ID" value="SHH34984.1"/>
    <property type="molecule type" value="Genomic_DNA"/>
</dbReference>
<evidence type="ECO:0000256" key="2">
    <source>
        <dbReference type="ARBA" id="ARBA00002764"/>
    </source>
</evidence>
<evidence type="ECO:0000256" key="4">
    <source>
        <dbReference type="ARBA" id="ARBA00010281"/>
    </source>
</evidence>
<dbReference type="EC" id="2.4.1.21" evidence="8"/>
<comment type="catalytic activity">
    <reaction evidence="1 8">
        <text>[(1-&gt;4)-alpha-D-glucosyl](n) + ADP-alpha-D-glucose = [(1-&gt;4)-alpha-D-glucosyl](n+1) + ADP + H(+)</text>
        <dbReference type="Rhea" id="RHEA:18189"/>
        <dbReference type="Rhea" id="RHEA-COMP:9584"/>
        <dbReference type="Rhea" id="RHEA-COMP:9587"/>
        <dbReference type="ChEBI" id="CHEBI:15378"/>
        <dbReference type="ChEBI" id="CHEBI:15444"/>
        <dbReference type="ChEBI" id="CHEBI:57498"/>
        <dbReference type="ChEBI" id="CHEBI:456216"/>
        <dbReference type="EC" id="2.4.1.21"/>
    </reaction>
</comment>
<feature type="domain" description="Starch synthase catalytic" evidence="10">
    <location>
        <begin position="2"/>
        <end position="232"/>
    </location>
</feature>
<evidence type="ECO:0000256" key="5">
    <source>
        <dbReference type="ARBA" id="ARBA00022676"/>
    </source>
</evidence>
<comment type="similarity">
    <text evidence="4 8">Belongs to the glycosyltransferase 1 family. Bacterial/plant glycogen synthase subfamily.</text>
</comment>
<evidence type="ECO:0000256" key="6">
    <source>
        <dbReference type="ARBA" id="ARBA00022679"/>
    </source>
</evidence>
<dbReference type="SUPFAM" id="SSF53756">
    <property type="entry name" value="UDP-Glycosyltransferase/glycogen phosphorylase"/>
    <property type="match status" value="1"/>
</dbReference>
<comment type="function">
    <text evidence="2 8">Synthesizes alpha-1,4-glucan chains using ADP-glucose.</text>
</comment>
<dbReference type="RefSeq" id="WP_073117806.1">
    <property type="nucleotide sequence ID" value="NZ_BMEN01000001.1"/>
</dbReference>
<keyword evidence="12" id="KW-1185">Reference proteome</keyword>
<dbReference type="Pfam" id="PF00534">
    <property type="entry name" value="Glycos_transf_1"/>
    <property type="match status" value="1"/>
</dbReference>
<dbReference type="NCBIfam" id="TIGR02095">
    <property type="entry name" value="glgA"/>
    <property type="match status" value="1"/>
</dbReference>
<evidence type="ECO:0000256" key="1">
    <source>
        <dbReference type="ARBA" id="ARBA00001478"/>
    </source>
</evidence>
<organism evidence="11 12">
    <name type="scientific">Wenyingzhuangia marina</name>
    <dbReference type="NCBI Taxonomy" id="1195760"/>
    <lineage>
        <taxon>Bacteria</taxon>
        <taxon>Pseudomonadati</taxon>
        <taxon>Bacteroidota</taxon>
        <taxon>Flavobacteriia</taxon>
        <taxon>Flavobacteriales</taxon>
        <taxon>Flavobacteriaceae</taxon>
        <taxon>Wenyingzhuangia</taxon>
    </lineage>
</organism>
<evidence type="ECO:0000256" key="8">
    <source>
        <dbReference type="HAMAP-Rule" id="MF_00484"/>
    </source>
</evidence>
<accession>A0A1M5S924</accession>
<dbReference type="GO" id="GO:0009011">
    <property type="term" value="F:alpha-1,4-glucan glucosyltransferase (ADP-glucose donor) activity"/>
    <property type="evidence" value="ECO:0007669"/>
    <property type="project" value="UniProtKB-UniRule"/>
</dbReference>
<dbReference type="Pfam" id="PF08323">
    <property type="entry name" value="Glyco_transf_5"/>
    <property type="match status" value="1"/>
</dbReference>
<dbReference type="STRING" id="1195760.SAMN05444281_0190"/>
<keyword evidence="7 8" id="KW-0320">Glycogen biosynthesis</keyword>
<dbReference type="InterPro" id="IPR013534">
    <property type="entry name" value="Starch_synth_cat_dom"/>
</dbReference>
<evidence type="ECO:0000256" key="7">
    <source>
        <dbReference type="ARBA" id="ARBA00023056"/>
    </source>
</evidence>